<organism evidence="1">
    <name type="scientific">Arion vulgaris</name>
    <dbReference type="NCBI Taxonomy" id="1028688"/>
    <lineage>
        <taxon>Eukaryota</taxon>
        <taxon>Metazoa</taxon>
        <taxon>Spiralia</taxon>
        <taxon>Lophotrochozoa</taxon>
        <taxon>Mollusca</taxon>
        <taxon>Gastropoda</taxon>
        <taxon>Heterobranchia</taxon>
        <taxon>Euthyneura</taxon>
        <taxon>Panpulmonata</taxon>
        <taxon>Eupulmonata</taxon>
        <taxon>Stylommatophora</taxon>
        <taxon>Helicina</taxon>
        <taxon>Arionoidea</taxon>
        <taxon>Arionidae</taxon>
        <taxon>Arion</taxon>
    </lineage>
</organism>
<accession>A0A0B6ZL59</accession>
<dbReference type="EMBL" id="HACG01022272">
    <property type="protein sequence ID" value="CEK69137.1"/>
    <property type="molecule type" value="Transcribed_RNA"/>
</dbReference>
<protein>
    <submittedName>
        <fullName evidence="1">Uncharacterized protein</fullName>
    </submittedName>
</protein>
<evidence type="ECO:0000313" key="1">
    <source>
        <dbReference type="EMBL" id="CEK69137.1"/>
    </source>
</evidence>
<feature type="non-terminal residue" evidence="1">
    <location>
        <position position="63"/>
    </location>
</feature>
<gene>
    <name evidence="1" type="primary">ORF69084</name>
</gene>
<sequence length="63" mass="7147">MSSKKNFSLIELLFQNYVCKTQPKKEAISKSNHRFTKNILPNVPGPCCAMIQRVVLYVNSSVC</sequence>
<name>A0A0B6ZL59_9EUPU</name>
<dbReference type="AlphaFoldDB" id="A0A0B6ZL59"/>
<proteinExistence type="predicted"/>
<reference evidence="1" key="1">
    <citation type="submission" date="2014-12" db="EMBL/GenBank/DDBJ databases">
        <title>Insight into the proteome of Arion vulgaris.</title>
        <authorList>
            <person name="Aradska J."/>
            <person name="Bulat T."/>
            <person name="Smidak R."/>
            <person name="Sarate P."/>
            <person name="Gangsoo J."/>
            <person name="Sialana F."/>
            <person name="Bilban M."/>
            <person name="Lubec G."/>
        </authorList>
    </citation>
    <scope>NUCLEOTIDE SEQUENCE</scope>
    <source>
        <tissue evidence="1">Skin</tissue>
    </source>
</reference>